<keyword evidence="1" id="KW-0472">Membrane</keyword>
<comment type="caution">
    <text evidence="2">The sequence shown here is derived from an EMBL/GenBank/DDBJ whole genome shotgun (WGS) entry which is preliminary data.</text>
</comment>
<keyword evidence="1" id="KW-1133">Transmembrane helix</keyword>
<evidence type="ECO:0008006" key="4">
    <source>
        <dbReference type="Google" id="ProtNLM"/>
    </source>
</evidence>
<feature type="transmembrane region" description="Helical" evidence="1">
    <location>
        <begin position="137"/>
        <end position="162"/>
    </location>
</feature>
<dbReference type="Proteomes" id="UP001307168">
    <property type="component" value="Unassembled WGS sequence"/>
</dbReference>
<keyword evidence="3" id="KW-1185">Reference proteome</keyword>
<feature type="transmembrane region" description="Helical" evidence="1">
    <location>
        <begin position="174"/>
        <end position="193"/>
    </location>
</feature>
<evidence type="ECO:0000256" key="1">
    <source>
        <dbReference type="SAM" id="Phobius"/>
    </source>
</evidence>
<feature type="transmembrane region" description="Helical" evidence="1">
    <location>
        <begin position="93"/>
        <end position="117"/>
    </location>
</feature>
<dbReference type="RefSeq" id="WP_134782315.1">
    <property type="nucleotide sequence ID" value="NZ_JARNBG010000013.1"/>
</dbReference>
<name>A0AAW9NN21_9BACI</name>
<feature type="transmembrane region" description="Helical" evidence="1">
    <location>
        <begin position="46"/>
        <end position="72"/>
    </location>
</feature>
<reference evidence="2 3" key="1">
    <citation type="submission" date="2023-03" db="EMBL/GenBank/DDBJ databases">
        <title>Bacillus Genome Sequencing.</title>
        <authorList>
            <person name="Dunlap C."/>
        </authorList>
    </citation>
    <scope>NUCLEOTIDE SEQUENCE [LARGE SCALE GENOMIC DNA]</scope>
    <source>
        <strain evidence="2 3">B-41290</strain>
    </source>
</reference>
<evidence type="ECO:0000313" key="2">
    <source>
        <dbReference type="EMBL" id="MEC0276983.1"/>
    </source>
</evidence>
<gene>
    <name evidence="2" type="ORF">P4706_28745</name>
</gene>
<dbReference type="AlphaFoldDB" id="A0AAW9NN21"/>
<evidence type="ECO:0000313" key="3">
    <source>
        <dbReference type="Proteomes" id="UP001307168"/>
    </source>
</evidence>
<protein>
    <recommendedName>
        <fullName evidence="4">ABC transporter permease</fullName>
    </recommendedName>
</protein>
<keyword evidence="1" id="KW-0812">Transmembrane</keyword>
<accession>A0AAW9NN21</accession>
<organism evidence="2 3">
    <name type="scientific">Peribacillus castrilensis</name>
    <dbReference type="NCBI Taxonomy" id="2897690"/>
    <lineage>
        <taxon>Bacteria</taxon>
        <taxon>Bacillati</taxon>
        <taxon>Bacillota</taxon>
        <taxon>Bacilli</taxon>
        <taxon>Bacillales</taxon>
        <taxon>Bacillaceae</taxon>
        <taxon>Peribacillus</taxon>
    </lineage>
</organism>
<feature type="transmembrane region" description="Helical" evidence="1">
    <location>
        <begin position="20"/>
        <end position="40"/>
    </location>
</feature>
<dbReference type="EMBL" id="JARNBH010000046">
    <property type="protein sequence ID" value="MEC0276983.1"/>
    <property type="molecule type" value="Genomic_DNA"/>
</dbReference>
<proteinExistence type="predicted"/>
<sequence>MDSFKGLVLKEWLIGKSTLLWLLVAQVGFVIISFLVSRYWEVAGIFYMSTWVIMILQPFIMFSLIFGCLNYDGKTQLWIYNPQSAAMLLGSKLLSSVLFQVVSILFASCLVFVAFKVPTSYFQQDFQVENITELGGLLQIGGVMTAVSIVIAVLMMFLWVVYHALARIQLIKNIRWLFVSFLFIGMILLKNWVGNTKVYQKLDEIWAVPAFSGSSSFSLSKTNLEFYLEGGGNISLLTSGLDVIGLLILFLASCWLLDRKIEV</sequence>
<feature type="transmembrane region" description="Helical" evidence="1">
    <location>
        <begin position="234"/>
        <end position="257"/>
    </location>
</feature>